<dbReference type="AlphaFoldDB" id="S0FBJ5"/>
<dbReference type="eggNOG" id="COG4771">
    <property type="taxonomic scope" value="Bacteria"/>
</dbReference>
<protein>
    <recommendedName>
        <fullName evidence="3">TonB-dependent receptor-like beta-barrel domain-containing protein</fullName>
    </recommendedName>
</protein>
<feature type="non-terminal residue" evidence="1">
    <location>
        <position position="1"/>
    </location>
</feature>
<evidence type="ECO:0000313" key="1">
    <source>
        <dbReference type="EMBL" id="EEF77649.1"/>
    </source>
</evidence>
<dbReference type="SUPFAM" id="SSF56935">
    <property type="entry name" value="Porins"/>
    <property type="match status" value="1"/>
</dbReference>
<sequence length="151" mass="17775">GYFFNTWKRWTLQLSYAYTRSREWFDDLKEQGRLPSLYDIPHQIGGALSCQLTKRASVSLGGLVRSGKVTDLDQNFDPLPQEDFRKVREPMNYRVDASYTYKKEFRTGRLLLFRAGLYNIVGNPPEEEILNFHSVHWHRNCLPYGSISFKF</sequence>
<accession>S0FBJ5</accession>
<gene>
    <name evidence="1" type="ORF">BACCOPRO_03171</name>
</gene>
<reference evidence="1 2" key="1">
    <citation type="submission" date="2008-12" db="EMBL/GenBank/DDBJ databases">
        <authorList>
            <person name="Fulton L."/>
            <person name="Clifton S."/>
            <person name="Fulton B."/>
            <person name="Xu J."/>
            <person name="Minx P."/>
            <person name="Pepin K.H."/>
            <person name="Johnson M."/>
            <person name="Bhonagiri V."/>
            <person name="Nash W.E."/>
            <person name="Mardis E.R."/>
            <person name="Wilson R.K."/>
        </authorList>
    </citation>
    <scope>NUCLEOTIDE SEQUENCE [LARGE SCALE GENOMIC DNA]</scope>
    <source>
        <strain evidence="1 2">DSM 18228</strain>
    </source>
</reference>
<evidence type="ECO:0008006" key="3">
    <source>
        <dbReference type="Google" id="ProtNLM"/>
    </source>
</evidence>
<keyword evidence="2" id="KW-1185">Reference proteome</keyword>
<comment type="caution">
    <text evidence="1">The sequence shown here is derived from an EMBL/GenBank/DDBJ whole genome shotgun (WGS) entry which is preliminary data.</text>
</comment>
<name>S0FBJ5_9BACT</name>
<evidence type="ECO:0000313" key="2">
    <source>
        <dbReference type="Proteomes" id="UP000014073"/>
    </source>
</evidence>
<organism evidence="1 2">
    <name type="scientific">Phocaeicola coprophilus DSM 18228 = JCM 13818</name>
    <dbReference type="NCBI Taxonomy" id="547042"/>
    <lineage>
        <taxon>Bacteria</taxon>
        <taxon>Pseudomonadati</taxon>
        <taxon>Bacteroidota</taxon>
        <taxon>Bacteroidia</taxon>
        <taxon>Bacteroidales</taxon>
        <taxon>Bacteroidaceae</taxon>
        <taxon>Phocaeicola</taxon>
    </lineage>
</organism>
<dbReference type="HOGENOM" id="CLU_1735211_0_0_10"/>
<dbReference type="EMBL" id="ACBW01000200">
    <property type="protein sequence ID" value="EEF77649.1"/>
    <property type="molecule type" value="Genomic_DNA"/>
</dbReference>
<dbReference type="Proteomes" id="UP000014073">
    <property type="component" value="Unassembled WGS sequence"/>
</dbReference>
<dbReference type="STRING" id="547042.BACCOPRO_03171"/>
<proteinExistence type="predicted"/>